<dbReference type="SMART" id="SM00149">
    <property type="entry name" value="PLCYc"/>
    <property type="match status" value="1"/>
</dbReference>
<dbReference type="SMART" id="SM00148">
    <property type="entry name" value="PLCXc"/>
    <property type="match status" value="1"/>
</dbReference>
<dbReference type="Pfam" id="PF00387">
    <property type="entry name" value="PI-PLC-Y"/>
    <property type="match status" value="1"/>
</dbReference>
<dbReference type="Pfam" id="PF00388">
    <property type="entry name" value="PI-PLC-X"/>
    <property type="match status" value="1"/>
</dbReference>
<dbReference type="InterPro" id="IPR011992">
    <property type="entry name" value="EF-hand-dom_pair"/>
</dbReference>
<feature type="domain" description="PI-PLC Y-box" evidence="6">
    <location>
        <begin position="499"/>
        <end position="591"/>
    </location>
</feature>
<accession>A0A0N1IKD7</accession>
<dbReference type="AlphaFoldDB" id="A0A0N1IKD7"/>
<dbReference type="CDD" id="cd08558">
    <property type="entry name" value="PI-PLCc_eukaryota"/>
    <property type="match status" value="1"/>
</dbReference>
<dbReference type="InterPro" id="IPR001192">
    <property type="entry name" value="PI-PLC_fam"/>
</dbReference>
<protein>
    <recommendedName>
        <fullName evidence="1 5">Phosphoinositide phospholipase C</fullName>
        <ecNumber evidence="1 5">3.1.4.11</ecNumber>
    </recommendedName>
</protein>
<comment type="catalytic activity">
    <reaction evidence="5">
        <text>a 1,2-diacyl-sn-glycero-3-phospho-(1D-myo-inositol-4,5-bisphosphate) + H2O = 1D-myo-inositol 1,4,5-trisphosphate + a 1,2-diacyl-sn-glycerol + H(+)</text>
        <dbReference type="Rhea" id="RHEA:33179"/>
        <dbReference type="ChEBI" id="CHEBI:15377"/>
        <dbReference type="ChEBI" id="CHEBI:15378"/>
        <dbReference type="ChEBI" id="CHEBI:17815"/>
        <dbReference type="ChEBI" id="CHEBI:58456"/>
        <dbReference type="ChEBI" id="CHEBI:203600"/>
        <dbReference type="EC" id="3.1.4.11"/>
    </reaction>
</comment>
<evidence type="ECO:0000313" key="9">
    <source>
        <dbReference type="Proteomes" id="UP000038009"/>
    </source>
</evidence>
<evidence type="ECO:0000259" key="7">
    <source>
        <dbReference type="PROSITE" id="PS50222"/>
    </source>
</evidence>
<dbReference type="InterPro" id="IPR017946">
    <property type="entry name" value="PLC-like_Pdiesterase_TIM-brl"/>
</dbReference>
<dbReference type="SUPFAM" id="SSF47473">
    <property type="entry name" value="EF-hand"/>
    <property type="match status" value="1"/>
</dbReference>
<dbReference type="PANTHER" id="PTHR10336">
    <property type="entry name" value="PHOSPHOINOSITIDE-SPECIFIC PHOSPHOLIPASE C FAMILY PROTEIN"/>
    <property type="match status" value="1"/>
</dbReference>
<name>A0A0N1IKD7_LEPSE</name>
<dbReference type="GO" id="GO:0016042">
    <property type="term" value="P:lipid catabolic process"/>
    <property type="evidence" value="ECO:0007669"/>
    <property type="project" value="UniProtKB-KW"/>
</dbReference>
<dbReference type="PRINTS" id="PR00390">
    <property type="entry name" value="PHPHLIPASEC"/>
</dbReference>
<feature type="domain" description="EF-hand" evidence="7">
    <location>
        <begin position="176"/>
        <end position="211"/>
    </location>
</feature>
<dbReference type="Gene3D" id="1.10.238.10">
    <property type="entry name" value="EF-hand"/>
    <property type="match status" value="1"/>
</dbReference>
<evidence type="ECO:0000313" key="8">
    <source>
        <dbReference type="EMBL" id="KPI86640.1"/>
    </source>
</evidence>
<keyword evidence="9" id="KW-1185">Reference proteome</keyword>
<sequence>MSASLTGESSWDSNAERSCNDLVNDLHGKGVPMLRITKSYTLKKIIISFSNMGDGLQYQPASDKHSSLLFANMRAIRVLPSSDTVCRRARLHHFQYCLQVKTPFGWSWNLVCSTELDRATWLEFLEQRRRMYLVESRTNVADVSITRYWSTAALCNRSRLSFNEVSALFKSLFGHIPPDEFADRFRLCDSDNDTFLDFEEFRTLFLFFNQVDLIEQVYAAETENAQKGMSAQEFTRFCIENDGGSNMTPMRCAALFYLLTNRQAERLNLTVFTAFLLHPLHNSVIDQRQLRVVDSMDLPLNHYYISSSHNTYLLGNQLSSESSCSMYRNVLHAGCRCVEIDCWDGPEGRPIVYHGHTITTKILFEDVIRTINTHAFQNPETEAGTSWNPREFPVILSLEVHTNSEQTNRLAEIMQDVFGDRLFISKNDVSAYTPEKLKGKILVKWKMHATGVEEVKDTTGSGIRPDRQTPLRGRGSVLSACASIGSVTTSTWGAKERPYNVESFTEGTAGRLSILEPANFARQNSRMLTRIYPLGTRIDSSNYDPMPMWRMGCQMVALNWQTRDYFLRINEGFFDHQNGGCGYVLKPPYLREVGSQVQKSPFVLVLRIICGSHLHATFDGVEATHVLLRVWIHGALSPVEMPLIPSVVYPQWNETIKLGGEYKELDMLCLKIVARTASGNSYDVCTSCLPVKVLRCGFHAIPVRHAKGGHVADIASVLCQVRFEKPRASNVGAVGESTPVERVVQPLHRCVF</sequence>
<dbReference type="Proteomes" id="UP000038009">
    <property type="component" value="Unassembled WGS sequence"/>
</dbReference>
<dbReference type="CDD" id="cd15898">
    <property type="entry name" value="EFh_PI-PLC"/>
    <property type="match status" value="1"/>
</dbReference>
<dbReference type="EMBL" id="LJSK01000122">
    <property type="protein sequence ID" value="KPI86640.1"/>
    <property type="molecule type" value="Genomic_DNA"/>
</dbReference>
<dbReference type="VEuPathDB" id="TriTrypDB:Lsey_0122_0280"/>
<evidence type="ECO:0000256" key="3">
    <source>
        <dbReference type="ARBA" id="ARBA00022963"/>
    </source>
</evidence>
<dbReference type="PANTHER" id="PTHR10336:SF36">
    <property type="entry name" value="1-PHOSPHATIDYLINOSITOL 4,5-BISPHOSPHATE PHOSPHODIESTERASE BETA-4"/>
    <property type="match status" value="1"/>
</dbReference>
<dbReference type="GO" id="GO:0004435">
    <property type="term" value="F:phosphatidylinositol-4,5-bisphosphate phospholipase C activity"/>
    <property type="evidence" value="ECO:0007669"/>
    <property type="project" value="UniProtKB-EC"/>
</dbReference>
<evidence type="ECO:0000256" key="1">
    <source>
        <dbReference type="ARBA" id="ARBA00012368"/>
    </source>
</evidence>
<dbReference type="InterPro" id="IPR002048">
    <property type="entry name" value="EF_hand_dom"/>
</dbReference>
<dbReference type="GO" id="GO:0051209">
    <property type="term" value="P:release of sequestered calcium ion into cytosol"/>
    <property type="evidence" value="ECO:0007669"/>
    <property type="project" value="TreeGrafter"/>
</dbReference>
<dbReference type="SUPFAM" id="SSF51695">
    <property type="entry name" value="PLC-like phosphodiesterases"/>
    <property type="match status" value="1"/>
</dbReference>
<dbReference type="OrthoDB" id="269822at2759"/>
<comment type="caution">
    <text evidence="8">The sequence shown here is derived from an EMBL/GenBank/DDBJ whole genome shotgun (WGS) entry which is preliminary data.</text>
</comment>
<keyword evidence="2 5" id="KW-0378">Hydrolase</keyword>
<gene>
    <name evidence="8" type="ORF">ABL78_4318</name>
</gene>
<proteinExistence type="predicted"/>
<evidence type="ECO:0000259" key="6">
    <source>
        <dbReference type="PROSITE" id="PS50008"/>
    </source>
</evidence>
<evidence type="ECO:0000256" key="4">
    <source>
        <dbReference type="ARBA" id="ARBA00023098"/>
    </source>
</evidence>
<evidence type="ECO:0000256" key="5">
    <source>
        <dbReference type="RuleBase" id="RU361133"/>
    </source>
</evidence>
<keyword evidence="3 5" id="KW-0442">Lipid degradation</keyword>
<dbReference type="Gene3D" id="3.20.20.190">
    <property type="entry name" value="Phosphatidylinositol (PI) phosphodiesterase"/>
    <property type="match status" value="1"/>
</dbReference>
<reference evidence="8 9" key="1">
    <citation type="journal article" date="2015" name="PLoS Pathog.">
        <title>Leptomonas seymouri: Adaptations to the Dixenous Life Cycle Analyzed by Genome Sequencing, Transcriptome Profiling and Co-infection with Leishmania donovani.</title>
        <authorList>
            <person name="Kraeva N."/>
            <person name="Butenko A."/>
            <person name="Hlavacova J."/>
            <person name="Kostygov A."/>
            <person name="Myskova J."/>
            <person name="Grybchuk D."/>
            <person name="Lestinova T."/>
            <person name="Votypka J."/>
            <person name="Volf P."/>
            <person name="Opperdoes F."/>
            <person name="Flegontov P."/>
            <person name="Lukes J."/>
            <person name="Yurchenko V."/>
        </authorList>
    </citation>
    <scope>NUCLEOTIDE SEQUENCE [LARGE SCALE GENOMIC DNA]</scope>
    <source>
        <strain evidence="8 9">ATCC 30220</strain>
    </source>
</reference>
<dbReference type="PROSITE" id="PS50008">
    <property type="entry name" value="PIPLC_Y_DOMAIN"/>
    <property type="match status" value="1"/>
</dbReference>
<dbReference type="GO" id="GO:0005509">
    <property type="term" value="F:calcium ion binding"/>
    <property type="evidence" value="ECO:0007669"/>
    <property type="project" value="InterPro"/>
</dbReference>
<dbReference type="PROSITE" id="PS50222">
    <property type="entry name" value="EF_HAND_2"/>
    <property type="match status" value="1"/>
</dbReference>
<dbReference type="EC" id="3.1.4.11" evidence="1 5"/>
<dbReference type="OMA" id="ILVKWKM"/>
<keyword evidence="4 5" id="KW-0443">Lipid metabolism</keyword>
<organism evidence="8 9">
    <name type="scientific">Leptomonas seymouri</name>
    <dbReference type="NCBI Taxonomy" id="5684"/>
    <lineage>
        <taxon>Eukaryota</taxon>
        <taxon>Discoba</taxon>
        <taxon>Euglenozoa</taxon>
        <taxon>Kinetoplastea</taxon>
        <taxon>Metakinetoplastina</taxon>
        <taxon>Trypanosomatida</taxon>
        <taxon>Trypanosomatidae</taxon>
        <taxon>Leishmaniinae</taxon>
        <taxon>Leptomonas</taxon>
    </lineage>
</organism>
<dbReference type="PROSITE" id="PS50007">
    <property type="entry name" value="PIPLC_X_DOMAIN"/>
    <property type="match status" value="1"/>
</dbReference>
<dbReference type="InterPro" id="IPR000909">
    <property type="entry name" value="PLipase_C_PInositol-sp_X_dom"/>
</dbReference>
<dbReference type="InterPro" id="IPR001711">
    <property type="entry name" value="PLipase_C_Pinositol-sp_Y"/>
</dbReference>
<dbReference type="GO" id="GO:0048015">
    <property type="term" value="P:phosphatidylinositol-mediated signaling"/>
    <property type="evidence" value="ECO:0007669"/>
    <property type="project" value="TreeGrafter"/>
</dbReference>
<evidence type="ECO:0000256" key="2">
    <source>
        <dbReference type="ARBA" id="ARBA00022801"/>
    </source>
</evidence>